<gene>
    <name evidence="1" type="ORF">C2845_PM02G42620</name>
</gene>
<sequence>MVAGDDPEGVGVAYEEQQRDLLVGERTVLTMVEAHLSTRIETWGQMAAEAVEHVCLVQAATSERSQNASSPRRRATPINSLLLLSTSSTPRIASQAPPARATVRALRFFQLLRRGRAEPGGGEQQAAAEERAGVSVPPAMSVSVASAPAGRTAGVAPWPYLEYMARWERQVERRQLFLRSYHFSRDADVPRSPRARARRVVWAGLRRLRRAAATGLRRLRARLRLCFGWATRRRSRRSSNFRYGRLSGAGKARTAAASVCFW</sequence>
<reference evidence="2" key="1">
    <citation type="journal article" date="2019" name="Nat. Commun.">
        <title>The genome of broomcorn millet.</title>
        <authorList>
            <person name="Zou C."/>
            <person name="Miki D."/>
            <person name="Li D."/>
            <person name="Tang Q."/>
            <person name="Xiao L."/>
            <person name="Rajput S."/>
            <person name="Deng P."/>
            <person name="Jia W."/>
            <person name="Huang R."/>
            <person name="Zhang M."/>
            <person name="Sun Y."/>
            <person name="Hu J."/>
            <person name="Fu X."/>
            <person name="Schnable P.S."/>
            <person name="Li F."/>
            <person name="Zhang H."/>
            <person name="Feng B."/>
            <person name="Zhu X."/>
            <person name="Liu R."/>
            <person name="Schnable J.C."/>
            <person name="Zhu J.-K."/>
            <person name="Zhang H."/>
        </authorList>
    </citation>
    <scope>NUCLEOTIDE SEQUENCE [LARGE SCALE GENOMIC DNA]</scope>
</reference>
<protein>
    <submittedName>
        <fullName evidence="1">Uncharacterized protein</fullName>
    </submittedName>
</protein>
<proteinExistence type="predicted"/>
<comment type="caution">
    <text evidence="1">The sequence shown here is derived from an EMBL/GenBank/DDBJ whole genome shotgun (WGS) entry which is preliminary data.</text>
</comment>
<organism evidence="1 2">
    <name type="scientific">Panicum miliaceum</name>
    <name type="common">Proso millet</name>
    <name type="synonym">Broomcorn millet</name>
    <dbReference type="NCBI Taxonomy" id="4540"/>
    <lineage>
        <taxon>Eukaryota</taxon>
        <taxon>Viridiplantae</taxon>
        <taxon>Streptophyta</taxon>
        <taxon>Embryophyta</taxon>
        <taxon>Tracheophyta</taxon>
        <taxon>Spermatophyta</taxon>
        <taxon>Magnoliopsida</taxon>
        <taxon>Liliopsida</taxon>
        <taxon>Poales</taxon>
        <taxon>Poaceae</taxon>
        <taxon>PACMAD clade</taxon>
        <taxon>Panicoideae</taxon>
        <taxon>Panicodae</taxon>
        <taxon>Paniceae</taxon>
        <taxon>Panicinae</taxon>
        <taxon>Panicum</taxon>
        <taxon>Panicum sect. Panicum</taxon>
    </lineage>
</organism>
<dbReference type="AlphaFoldDB" id="A0A3L6SDB1"/>
<name>A0A3L6SDB1_PANMI</name>
<evidence type="ECO:0000313" key="1">
    <source>
        <dbReference type="EMBL" id="RLN19027.1"/>
    </source>
</evidence>
<dbReference type="Proteomes" id="UP000275267">
    <property type="component" value="Unassembled WGS sequence"/>
</dbReference>
<evidence type="ECO:0000313" key="2">
    <source>
        <dbReference type="Proteomes" id="UP000275267"/>
    </source>
</evidence>
<dbReference type="EMBL" id="PQIB02000005">
    <property type="protein sequence ID" value="RLN19027.1"/>
    <property type="molecule type" value="Genomic_DNA"/>
</dbReference>
<keyword evidence="2" id="KW-1185">Reference proteome</keyword>
<accession>A0A3L6SDB1</accession>
<dbReference type="OrthoDB" id="694116at2759"/>